<organism evidence="7 8">
    <name type="scientific">Couchioplanes caeruleus</name>
    <dbReference type="NCBI Taxonomy" id="56438"/>
    <lineage>
        <taxon>Bacteria</taxon>
        <taxon>Bacillati</taxon>
        <taxon>Actinomycetota</taxon>
        <taxon>Actinomycetes</taxon>
        <taxon>Micromonosporales</taxon>
        <taxon>Micromonosporaceae</taxon>
        <taxon>Couchioplanes</taxon>
    </lineage>
</organism>
<dbReference type="GO" id="GO:0006355">
    <property type="term" value="P:regulation of DNA-templated transcription"/>
    <property type="evidence" value="ECO:0007669"/>
    <property type="project" value="TreeGrafter"/>
</dbReference>
<evidence type="ECO:0000313" key="8">
    <source>
        <dbReference type="Proteomes" id="UP000271683"/>
    </source>
</evidence>
<name>A0A3N1GDB4_9ACTN</name>
<evidence type="ECO:0000256" key="5">
    <source>
        <dbReference type="PROSITE-ProRule" id="PRU00169"/>
    </source>
</evidence>
<keyword evidence="4" id="KW-0804">Transcription</keyword>
<comment type="caution">
    <text evidence="7">The sequence shown here is derived from an EMBL/GenBank/DDBJ whole genome shotgun (WGS) entry which is preliminary data.</text>
</comment>
<reference evidence="7 8" key="1">
    <citation type="submission" date="2018-11" db="EMBL/GenBank/DDBJ databases">
        <title>Sequencing the genomes of 1000 actinobacteria strains.</title>
        <authorList>
            <person name="Klenk H.-P."/>
        </authorList>
    </citation>
    <scope>NUCLEOTIDE SEQUENCE [LARGE SCALE GENOMIC DNA]</scope>
    <source>
        <strain evidence="7 8">DSM 43634</strain>
    </source>
</reference>
<feature type="domain" description="Response regulatory" evidence="6">
    <location>
        <begin position="1"/>
        <end position="80"/>
    </location>
</feature>
<dbReference type="PANTHER" id="PTHR48111:SF4">
    <property type="entry name" value="DNA-BINDING DUAL TRANSCRIPTIONAL REGULATOR OMPR"/>
    <property type="match status" value="1"/>
</dbReference>
<dbReference type="SUPFAM" id="SSF52172">
    <property type="entry name" value="CheY-like"/>
    <property type="match status" value="1"/>
</dbReference>
<dbReference type="Proteomes" id="UP000271683">
    <property type="component" value="Unassembled WGS sequence"/>
</dbReference>
<dbReference type="EMBL" id="RJKL01000001">
    <property type="protein sequence ID" value="ROP28259.1"/>
    <property type="molecule type" value="Genomic_DNA"/>
</dbReference>
<dbReference type="InterPro" id="IPR011006">
    <property type="entry name" value="CheY-like_superfamily"/>
</dbReference>
<comment type="caution">
    <text evidence="5">Lacks conserved residue(s) required for the propagation of feature annotation.</text>
</comment>
<dbReference type="PROSITE" id="PS50110">
    <property type="entry name" value="RESPONSE_REGULATORY"/>
    <property type="match status" value="1"/>
</dbReference>
<evidence type="ECO:0000256" key="2">
    <source>
        <dbReference type="ARBA" id="ARBA00023015"/>
    </source>
</evidence>
<dbReference type="AlphaFoldDB" id="A0A3N1GDB4"/>
<protein>
    <submittedName>
        <fullName evidence="7">Response regulator receiver domain-containing protein</fullName>
    </submittedName>
</protein>
<dbReference type="Pfam" id="PF00072">
    <property type="entry name" value="Response_reg"/>
    <property type="match status" value="1"/>
</dbReference>
<keyword evidence="2" id="KW-0805">Transcription regulation</keyword>
<dbReference type="GO" id="GO:0005829">
    <property type="term" value="C:cytosol"/>
    <property type="evidence" value="ECO:0007669"/>
    <property type="project" value="TreeGrafter"/>
</dbReference>
<dbReference type="Gene3D" id="3.40.50.2300">
    <property type="match status" value="1"/>
</dbReference>
<dbReference type="InterPro" id="IPR001789">
    <property type="entry name" value="Sig_transdc_resp-reg_receiver"/>
</dbReference>
<dbReference type="PANTHER" id="PTHR48111">
    <property type="entry name" value="REGULATOR OF RPOS"/>
    <property type="match status" value="1"/>
</dbReference>
<keyword evidence="3" id="KW-0238">DNA-binding</keyword>
<dbReference type="GO" id="GO:0000976">
    <property type="term" value="F:transcription cis-regulatory region binding"/>
    <property type="evidence" value="ECO:0007669"/>
    <property type="project" value="TreeGrafter"/>
</dbReference>
<proteinExistence type="predicted"/>
<evidence type="ECO:0000313" key="7">
    <source>
        <dbReference type="EMBL" id="ROP28259.1"/>
    </source>
</evidence>
<accession>A0A3N1GDB4</accession>
<evidence type="ECO:0000256" key="4">
    <source>
        <dbReference type="ARBA" id="ARBA00023163"/>
    </source>
</evidence>
<dbReference type="InterPro" id="IPR039420">
    <property type="entry name" value="WalR-like"/>
</dbReference>
<gene>
    <name evidence="7" type="ORF">EDD30_0992</name>
</gene>
<evidence type="ECO:0000256" key="1">
    <source>
        <dbReference type="ARBA" id="ARBA00022553"/>
    </source>
</evidence>
<dbReference type="GO" id="GO:0032993">
    <property type="term" value="C:protein-DNA complex"/>
    <property type="evidence" value="ECO:0007669"/>
    <property type="project" value="TreeGrafter"/>
</dbReference>
<evidence type="ECO:0000259" key="6">
    <source>
        <dbReference type="PROSITE" id="PS50110"/>
    </source>
</evidence>
<sequence>MGVDVLHAGNPCALGAEWPHGRNRRRGRAVRSATSAAPVIMLTARAGECDRVVRLELGADDYLAKPFSLRELVARIRAVVRRAQAAPVPVLAAPRGTSRPRPGLQHLVPAQGCSSSGHDIHGLPHFRQRHRTARRDAGHVRLDAGATLAGPVHNAGWLRSSSTGPAGVPIQEPYSSACILP</sequence>
<keyword evidence="1" id="KW-0597">Phosphoprotein</keyword>
<dbReference type="GO" id="GO:0000156">
    <property type="term" value="F:phosphorelay response regulator activity"/>
    <property type="evidence" value="ECO:0007669"/>
    <property type="project" value="TreeGrafter"/>
</dbReference>
<evidence type="ECO:0000256" key="3">
    <source>
        <dbReference type="ARBA" id="ARBA00023125"/>
    </source>
</evidence>